<dbReference type="CDD" id="cd11644">
    <property type="entry name" value="Precorrin-6Y-MT"/>
    <property type="match status" value="1"/>
</dbReference>
<dbReference type="AlphaFoldDB" id="A0A0D0L7P2"/>
<dbReference type="NCBIfam" id="TIGR02467">
    <property type="entry name" value="CbiE"/>
    <property type="match status" value="1"/>
</dbReference>
<dbReference type="InterPro" id="IPR050714">
    <property type="entry name" value="Cobalamin_biosynth_MTase"/>
</dbReference>
<dbReference type="PANTHER" id="PTHR43182">
    <property type="entry name" value="COBALT-PRECORRIN-6B C(15)-METHYLTRANSFERASE (DECARBOXYLATING)"/>
    <property type="match status" value="1"/>
</dbReference>
<feature type="domain" description="Tetrapyrrole methylase" evidence="6">
    <location>
        <begin position="21"/>
        <end position="207"/>
    </location>
</feature>
<evidence type="ECO:0000313" key="7">
    <source>
        <dbReference type="EMBL" id="KIQ05909.1"/>
    </source>
</evidence>
<evidence type="ECO:0000313" key="8">
    <source>
        <dbReference type="Proteomes" id="UP000035017"/>
    </source>
</evidence>
<dbReference type="Pfam" id="PF00590">
    <property type="entry name" value="TP_methylase"/>
    <property type="match status" value="1"/>
</dbReference>
<dbReference type="NCBIfam" id="TIGR02469">
    <property type="entry name" value="CbiT"/>
    <property type="match status" value="1"/>
</dbReference>
<dbReference type="InterPro" id="IPR000878">
    <property type="entry name" value="4pyrrol_Mease"/>
</dbReference>
<comment type="pathway">
    <text evidence="1">Cofactor biosynthesis; adenosylcobalamin biosynthesis.</text>
</comment>
<dbReference type="InterPro" id="IPR006365">
    <property type="entry name" value="Cbl_synth_CobL"/>
</dbReference>
<dbReference type="GO" id="GO:0008276">
    <property type="term" value="F:protein methyltransferase activity"/>
    <property type="evidence" value="ECO:0007669"/>
    <property type="project" value="InterPro"/>
</dbReference>
<reference evidence="7 8" key="1">
    <citation type="submission" date="2014-12" db="EMBL/GenBank/DDBJ databases">
        <title>16Stimator: statistical estimation of ribosomal gene copy numbers from draft genome assemblies.</title>
        <authorList>
            <person name="Perisin M.A."/>
            <person name="Vetter M."/>
            <person name="Gilbert J.A."/>
            <person name="Bergelson J."/>
        </authorList>
    </citation>
    <scope>NUCLEOTIDE SEQUENCE [LARGE SCALE GENOMIC DNA]</scope>
    <source>
        <strain evidence="7 8">MEJ076</strain>
    </source>
</reference>
<dbReference type="InterPro" id="IPR035996">
    <property type="entry name" value="4pyrrol_Methylase_sf"/>
</dbReference>
<dbReference type="InterPro" id="IPR014008">
    <property type="entry name" value="Cbl_synth_MTase_CbiT"/>
</dbReference>
<dbReference type="CDD" id="cd02440">
    <property type="entry name" value="AdoMet_MTases"/>
    <property type="match status" value="1"/>
</dbReference>
<dbReference type="EMBL" id="JXQV01000001">
    <property type="protein sequence ID" value="KIQ05909.1"/>
    <property type="molecule type" value="Genomic_DNA"/>
</dbReference>
<dbReference type="Proteomes" id="UP000035017">
    <property type="component" value="Unassembled WGS sequence"/>
</dbReference>
<dbReference type="PIRSF" id="PIRSF036428">
    <property type="entry name" value="CobL"/>
    <property type="match status" value="1"/>
</dbReference>
<gene>
    <name evidence="7" type="ORF">RU07_00580</name>
</gene>
<dbReference type="Gene3D" id="3.40.50.150">
    <property type="entry name" value="Vaccinia Virus protein VP39"/>
    <property type="match status" value="1"/>
</dbReference>
<dbReference type="PANTHER" id="PTHR43182:SF1">
    <property type="entry name" value="COBALT-PRECORRIN-7 C(5)-METHYLTRANSFERASE"/>
    <property type="match status" value="1"/>
</dbReference>
<keyword evidence="3 7" id="KW-0489">Methyltransferase</keyword>
<protein>
    <submittedName>
        <fullName evidence="7">Precorrin-6Y methyltransferase</fullName>
    </submittedName>
</protein>
<dbReference type="Gene3D" id="3.40.1010.10">
    <property type="entry name" value="Cobalt-precorrin-4 Transmethylase, Domain 1"/>
    <property type="match status" value="1"/>
</dbReference>
<organism evidence="7 8">
    <name type="scientific">Agrobacterium tumefaciens</name>
    <dbReference type="NCBI Taxonomy" id="358"/>
    <lineage>
        <taxon>Bacteria</taxon>
        <taxon>Pseudomonadati</taxon>
        <taxon>Pseudomonadota</taxon>
        <taxon>Alphaproteobacteria</taxon>
        <taxon>Hyphomicrobiales</taxon>
        <taxon>Rhizobiaceae</taxon>
        <taxon>Rhizobium/Agrobacterium group</taxon>
        <taxon>Agrobacterium</taxon>
        <taxon>Agrobacterium tumefaciens complex</taxon>
    </lineage>
</organism>
<dbReference type="InterPro" id="IPR029063">
    <property type="entry name" value="SAM-dependent_MTases_sf"/>
</dbReference>
<dbReference type="InterPro" id="IPR014777">
    <property type="entry name" value="4pyrrole_Mease_sub1"/>
</dbReference>
<dbReference type="OrthoDB" id="9787825at2"/>
<keyword evidence="2" id="KW-0169">Cobalamin biosynthesis</keyword>
<dbReference type="GO" id="GO:0032259">
    <property type="term" value="P:methylation"/>
    <property type="evidence" value="ECO:0007669"/>
    <property type="project" value="UniProtKB-KW"/>
</dbReference>
<evidence type="ECO:0000259" key="6">
    <source>
        <dbReference type="Pfam" id="PF00590"/>
    </source>
</evidence>
<evidence type="ECO:0000256" key="2">
    <source>
        <dbReference type="ARBA" id="ARBA00022573"/>
    </source>
</evidence>
<sequence length="418" mass="44132">MVSEYAGMDAASTEKKAARWLSIVGIGEDGLAGLGANARLAIEQAGFVFGGVRHLALAADAIRGEALPWPVPFDVEMADIVALRGRKVCVLASGDPFLYGVGVTLLKHVPVEETIAYPAPSAFSLAASRLGWALQATDCVSLHGRPIDLIRPHLHAGAKLLVLTSDEKTPALLAALLMQAGFGRSEFILLEALGGPRERSRQATAADFSFVDIDPLNLVAIEVVADEKPRILPFAQGLDDALFEHDGQMTKREIRAVTLSSLAPRFGELLWDIGAGSGSIGIEWMLAHPSLRAIGIEQHAERAERAERNARAFGVPGLQIIRGAAPAALVGLPMPDAIFIGGGGSEDGVLEAAVSALRPGGRLVANAVTLEMDAVLLAAQARLGGSLIRLEVTRASPVGSMQGWRPSMPVMQWAWVKP</sequence>
<dbReference type="SUPFAM" id="SSF53790">
    <property type="entry name" value="Tetrapyrrole methylase"/>
    <property type="match status" value="1"/>
</dbReference>
<keyword evidence="4 7" id="KW-0808">Transferase</keyword>
<evidence type="ECO:0000256" key="5">
    <source>
        <dbReference type="ARBA" id="ARBA00022691"/>
    </source>
</evidence>
<dbReference type="GO" id="GO:0009236">
    <property type="term" value="P:cobalamin biosynthetic process"/>
    <property type="evidence" value="ECO:0007669"/>
    <property type="project" value="UniProtKB-UniPathway"/>
</dbReference>
<comment type="caution">
    <text evidence="7">The sequence shown here is derived from an EMBL/GenBank/DDBJ whole genome shotgun (WGS) entry which is preliminary data.</text>
</comment>
<dbReference type="SUPFAM" id="SSF53335">
    <property type="entry name" value="S-adenosyl-L-methionine-dependent methyltransferases"/>
    <property type="match status" value="1"/>
</dbReference>
<evidence type="ECO:0000256" key="3">
    <source>
        <dbReference type="ARBA" id="ARBA00022603"/>
    </source>
</evidence>
<dbReference type="InterPro" id="IPR012818">
    <property type="entry name" value="CbiE"/>
</dbReference>
<name>A0A0D0L7P2_AGRTU</name>
<accession>A0A0D0L7P2</accession>
<proteinExistence type="predicted"/>
<dbReference type="UniPathway" id="UPA00148"/>
<evidence type="ECO:0000256" key="4">
    <source>
        <dbReference type="ARBA" id="ARBA00022679"/>
    </source>
</evidence>
<evidence type="ECO:0000256" key="1">
    <source>
        <dbReference type="ARBA" id="ARBA00004953"/>
    </source>
</evidence>
<keyword evidence="5" id="KW-0949">S-adenosyl-L-methionine</keyword>